<sequence>MECNLLYYSGNTDLMIYYGTCGFPKSKRVLREYINAVEIQQTFYNPPPLETLEKWRRELGDEINVHLKAWQLVSHPPTSPTYRRAKIVIPKDKLDRYGLLKLTEEVKEAWLKTVEAARAVKGDVIVVQTPPSFGYSKENLERAKNFFRWALTTWKRIGWEPRGTWVGRPEVREIVDMGIIHIVDPFKQWPPYYEDIIYLRLHGKGSYRYEYSEEELKDLIERIMETNASEVHVMFNNVYMMRDVVKFKRLLEERFKA</sequence>
<protein>
    <recommendedName>
        <fullName evidence="3">DUF72 domain-containing protein</fullName>
    </recommendedName>
</protein>
<dbReference type="Pfam" id="PF01904">
    <property type="entry name" value="DUF72"/>
    <property type="match status" value="1"/>
</dbReference>
<evidence type="ECO:0000313" key="2">
    <source>
        <dbReference type="Proteomes" id="UP000060778"/>
    </source>
</evidence>
<name>A0A0U2M9C3_9CREN</name>
<dbReference type="Proteomes" id="UP000060778">
    <property type="component" value="Chromosome"/>
</dbReference>
<reference evidence="1 2" key="1">
    <citation type="submission" date="2013-11" db="EMBL/GenBank/DDBJ databases">
        <title>Comparative genomics of Ignicoccus.</title>
        <authorList>
            <person name="Podar M."/>
        </authorList>
    </citation>
    <scope>NUCLEOTIDE SEQUENCE [LARGE SCALE GENOMIC DNA]</scope>
    <source>
        <strain evidence="1 2">DSM 13165</strain>
    </source>
</reference>
<evidence type="ECO:0008006" key="3">
    <source>
        <dbReference type="Google" id="ProtNLM"/>
    </source>
</evidence>
<dbReference type="KEGG" id="iis:EYM_02760"/>
<accession>A0A0U2M9C3</accession>
<dbReference type="EMBL" id="CP006867">
    <property type="protein sequence ID" value="ALU11581.1"/>
    <property type="molecule type" value="Genomic_DNA"/>
</dbReference>
<dbReference type="PANTHER" id="PTHR30348:SF4">
    <property type="entry name" value="DUF72 DOMAIN-CONTAINING PROTEIN"/>
    <property type="match status" value="1"/>
</dbReference>
<organism evidence="1 2">
    <name type="scientific">Ignicoccus islandicus DSM 13165</name>
    <dbReference type="NCBI Taxonomy" id="940295"/>
    <lineage>
        <taxon>Archaea</taxon>
        <taxon>Thermoproteota</taxon>
        <taxon>Thermoprotei</taxon>
        <taxon>Desulfurococcales</taxon>
        <taxon>Desulfurococcaceae</taxon>
        <taxon>Ignicoccus</taxon>
    </lineage>
</organism>
<proteinExistence type="predicted"/>
<evidence type="ECO:0000313" key="1">
    <source>
        <dbReference type="EMBL" id="ALU11581.1"/>
    </source>
</evidence>
<dbReference type="InterPro" id="IPR002763">
    <property type="entry name" value="DUF72"/>
</dbReference>
<dbReference type="InterPro" id="IPR036520">
    <property type="entry name" value="UPF0759_sf"/>
</dbReference>
<dbReference type="Gene3D" id="3.20.20.410">
    <property type="entry name" value="Protein of unknown function UPF0759"/>
    <property type="match status" value="1"/>
</dbReference>
<dbReference type="PANTHER" id="PTHR30348">
    <property type="entry name" value="UNCHARACTERIZED PROTEIN YECE"/>
    <property type="match status" value="1"/>
</dbReference>
<gene>
    <name evidence="1" type="ORF">EYM_02760</name>
</gene>
<dbReference type="STRING" id="940295.EYM_02760"/>
<dbReference type="AlphaFoldDB" id="A0A0U2M9C3"/>
<keyword evidence="2" id="KW-1185">Reference proteome</keyword>
<dbReference type="SUPFAM" id="SSF117396">
    <property type="entry name" value="TM1631-like"/>
    <property type="match status" value="1"/>
</dbReference>